<gene>
    <name evidence="2" type="ORF">ENS06_10845</name>
</gene>
<dbReference type="SUPFAM" id="SSF54909">
    <property type="entry name" value="Dimeric alpha+beta barrel"/>
    <property type="match status" value="1"/>
</dbReference>
<organism evidence="2">
    <name type="scientific">Desulfacinum infernum</name>
    <dbReference type="NCBI Taxonomy" id="35837"/>
    <lineage>
        <taxon>Bacteria</taxon>
        <taxon>Pseudomonadati</taxon>
        <taxon>Thermodesulfobacteriota</taxon>
        <taxon>Syntrophobacteria</taxon>
        <taxon>Syntrophobacterales</taxon>
        <taxon>Syntrophobacteraceae</taxon>
        <taxon>Desulfacinum</taxon>
    </lineage>
</organism>
<reference evidence="2" key="1">
    <citation type="journal article" date="2020" name="mSystems">
        <title>Genome- and Community-Level Interaction Insights into Carbon Utilization and Element Cycling Functions of Hydrothermarchaeota in Hydrothermal Sediment.</title>
        <authorList>
            <person name="Zhou Z."/>
            <person name="Liu Y."/>
            <person name="Xu W."/>
            <person name="Pan J."/>
            <person name="Luo Z.H."/>
            <person name="Li M."/>
        </authorList>
    </citation>
    <scope>NUCLEOTIDE SEQUENCE [LARGE SCALE GENOMIC DNA]</scope>
    <source>
        <strain evidence="2">SpSt-456</strain>
    </source>
</reference>
<dbReference type="SMART" id="SM00886">
    <property type="entry name" value="Dabb"/>
    <property type="match status" value="1"/>
</dbReference>
<dbReference type="PROSITE" id="PS51502">
    <property type="entry name" value="S_R_A_B_BARREL"/>
    <property type="match status" value="1"/>
</dbReference>
<dbReference type="Pfam" id="PF07876">
    <property type="entry name" value="Dabb"/>
    <property type="match status" value="1"/>
</dbReference>
<dbReference type="InterPro" id="IPR013097">
    <property type="entry name" value="Dabb"/>
</dbReference>
<dbReference type="PANTHER" id="PTHR37832:SF1">
    <property type="entry name" value="STRESS-RESPONSE A_B BARREL DOMAIN-CONTAINING PROTEIN"/>
    <property type="match status" value="1"/>
</dbReference>
<feature type="domain" description="Stress-response A/B barrel" evidence="1">
    <location>
        <begin position="2"/>
        <end position="94"/>
    </location>
</feature>
<dbReference type="AlphaFoldDB" id="A0A831ZZB6"/>
<protein>
    <submittedName>
        <fullName evidence="2">Dabb family protein</fullName>
    </submittedName>
</protein>
<dbReference type="PANTHER" id="PTHR37832">
    <property type="entry name" value="BLL2683 PROTEIN"/>
    <property type="match status" value="1"/>
</dbReference>
<evidence type="ECO:0000259" key="1">
    <source>
        <dbReference type="PROSITE" id="PS51502"/>
    </source>
</evidence>
<dbReference type="EMBL" id="DSTK01000034">
    <property type="protein sequence ID" value="HFK97802.1"/>
    <property type="molecule type" value="Genomic_DNA"/>
</dbReference>
<evidence type="ECO:0000313" key="2">
    <source>
        <dbReference type="EMBL" id="HFK97802.1"/>
    </source>
</evidence>
<dbReference type="InterPro" id="IPR011008">
    <property type="entry name" value="Dimeric_a/b-barrel"/>
</dbReference>
<accession>A0A831ZZB6</accession>
<sequence length="96" mass="10964">MIKHVVVMKFKPGIGESDITQLEQGLDRLPGAIPEILSYDFGRDIVHSERSFDFALVSSFKDLEALKRYQSHPDHVKVLELVRAMCEQIIAVDFTF</sequence>
<proteinExistence type="predicted"/>
<name>A0A831ZZB6_9BACT</name>
<comment type="caution">
    <text evidence="2">The sequence shown here is derived from an EMBL/GenBank/DDBJ whole genome shotgun (WGS) entry which is preliminary data.</text>
</comment>
<dbReference type="Gene3D" id="3.30.70.100">
    <property type="match status" value="1"/>
</dbReference>